<dbReference type="GO" id="GO:0030313">
    <property type="term" value="C:cell envelope"/>
    <property type="evidence" value="ECO:0007669"/>
    <property type="project" value="UniProtKB-SubCell"/>
</dbReference>
<keyword evidence="4" id="KW-0408">Iron</keyword>
<dbReference type="PROSITE" id="PS00198">
    <property type="entry name" value="4FE4S_FER_1"/>
    <property type="match status" value="1"/>
</dbReference>
<comment type="caution">
    <text evidence="9">The sequence shown here is derived from an EMBL/GenBank/DDBJ whole genome shotgun (WGS) entry which is preliminary data.</text>
</comment>
<evidence type="ECO:0000256" key="6">
    <source>
        <dbReference type="ARBA" id="ARBA00023136"/>
    </source>
</evidence>
<evidence type="ECO:0000256" key="2">
    <source>
        <dbReference type="ARBA" id="ARBA00022723"/>
    </source>
</evidence>
<evidence type="ECO:0000256" key="7">
    <source>
        <dbReference type="SAM" id="MobiDB-lite"/>
    </source>
</evidence>
<evidence type="ECO:0000256" key="3">
    <source>
        <dbReference type="ARBA" id="ARBA00022729"/>
    </source>
</evidence>
<keyword evidence="5" id="KW-0411">Iron-sulfur</keyword>
<gene>
    <name evidence="9" type="ORF">GTO91_08820</name>
</gene>
<dbReference type="PANTHER" id="PTHR42827">
    <property type="entry name" value="IRON-SULFUR CLUSTER-BINDING PROTEIN-RELATED"/>
    <property type="match status" value="1"/>
</dbReference>
<keyword evidence="3" id="KW-0732">Signal</keyword>
<dbReference type="Gene3D" id="3.30.70.20">
    <property type="match status" value="1"/>
</dbReference>
<accession>A0A845L059</accession>
<dbReference type="PANTHER" id="PTHR42827:SF1">
    <property type="entry name" value="IRON-SULFUR CLUSTER-BINDING PROTEIN"/>
    <property type="match status" value="1"/>
</dbReference>
<protein>
    <submittedName>
        <fullName evidence="9">Reductive dehalogenase</fullName>
    </submittedName>
</protein>
<dbReference type="GO" id="GO:0051536">
    <property type="term" value="F:iron-sulfur cluster binding"/>
    <property type="evidence" value="ECO:0007669"/>
    <property type="project" value="UniProtKB-KW"/>
</dbReference>
<dbReference type="RefSeq" id="WP_161257944.1">
    <property type="nucleotide sequence ID" value="NZ_WXEY01000007.1"/>
</dbReference>
<dbReference type="Proteomes" id="UP000463470">
    <property type="component" value="Unassembled WGS sequence"/>
</dbReference>
<organism evidence="9 10">
    <name type="scientific">Heliomicrobium undosum</name>
    <dbReference type="NCBI Taxonomy" id="121734"/>
    <lineage>
        <taxon>Bacteria</taxon>
        <taxon>Bacillati</taxon>
        <taxon>Bacillota</taxon>
        <taxon>Clostridia</taxon>
        <taxon>Eubacteriales</taxon>
        <taxon>Heliobacteriaceae</taxon>
        <taxon>Heliomicrobium</taxon>
    </lineage>
</organism>
<evidence type="ECO:0000313" key="9">
    <source>
        <dbReference type="EMBL" id="MZP29807.1"/>
    </source>
</evidence>
<dbReference type="Pfam" id="PF13486">
    <property type="entry name" value="Dehalogenase"/>
    <property type="match status" value="1"/>
</dbReference>
<evidence type="ECO:0000256" key="1">
    <source>
        <dbReference type="ARBA" id="ARBA00004196"/>
    </source>
</evidence>
<evidence type="ECO:0000256" key="5">
    <source>
        <dbReference type="ARBA" id="ARBA00023014"/>
    </source>
</evidence>
<proteinExistence type="predicted"/>
<sequence length="406" mass="44539">MIPRERHHRKDPAHRIDESRYRRFSVENQAFVTVGMQDTGKKGILHFTEKMFANMMANIYSDVPGNSRLDYAADLGANALNLILGSYGFPNSRFLAWNPLFVPEPLRHRKWEAGAGDMTRIVKAQARLYGADLVGVARLDSKWVYAEDLEKPFVFENADDPSEERDRFVIPASVQTAIVIAVAMNQELIEASPAAASSTAASLGYSRMAISAVSLAEFIRSLGYTAIPCMNDTALSIPLAIDAGLGELGRHGLLITPEFGSNVRLCKVLTNMPLLADSPVDFGIARFCRNCLACVDHCPSKSISAGEPSFEVACANNNPGVEKWTIDAEACLRFWQENGHSCANCIAVCPFTAGFDFTHCLECVDCDSEGCGLQEISYLRKKHGYPTRSNDDDSDALVSPLSRRGL</sequence>
<dbReference type="PROSITE" id="PS51379">
    <property type="entry name" value="4FE4S_FER_2"/>
    <property type="match status" value="1"/>
</dbReference>
<keyword evidence="10" id="KW-1185">Reference proteome</keyword>
<name>A0A845L059_9FIRM</name>
<feature type="domain" description="4Fe-4S ferredoxin-type" evidence="8">
    <location>
        <begin position="278"/>
        <end position="308"/>
    </location>
</feature>
<reference evidence="9 10" key="1">
    <citation type="submission" date="2020-01" db="EMBL/GenBank/DDBJ databases">
        <title>Whole-genome sequence of Heliobacterium undosum DSM 13378.</title>
        <authorList>
            <person name="Kyndt J.A."/>
            <person name="Meyer T.E."/>
        </authorList>
    </citation>
    <scope>NUCLEOTIDE SEQUENCE [LARGE SCALE GENOMIC DNA]</scope>
    <source>
        <strain evidence="9 10">DSM 13378</strain>
    </source>
</reference>
<feature type="region of interest" description="Disordered" evidence="7">
    <location>
        <begin position="385"/>
        <end position="406"/>
    </location>
</feature>
<keyword evidence="2" id="KW-0479">Metal-binding</keyword>
<dbReference type="EMBL" id="WXEY01000007">
    <property type="protein sequence ID" value="MZP29807.1"/>
    <property type="molecule type" value="Genomic_DNA"/>
</dbReference>
<evidence type="ECO:0000256" key="4">
    <source>
        <dbReference type="ARBA" id="ARBA00023004"/>
    </source>
</evidence>
<dbReference type="Pfam" id="PF12838">
    <property type="entry name" value="Fer4_7"/>
    <property type="match status" value="1"/>
</dbReference>
<keyword evidence="6" id="KW-0472">Membrane</keyword>
<dbReference type="InterPro" id="IPR017896">
    <property type="entry name" value="4Fe4S_Fe-S-bd"/>
</dbReference>
<dbReference type="NCBIfam" id="TIGR02486">
    <property type="entry name" value="RDH"/>
    <property type="match status" value="1"/>
</dbReference>
<dbReference type="AlphaFoldDB" id="A0A845L059"/>
<evidence type="ECO:0000313" key="10">
    <source>
        <dbReference type="Proteomes" id="UP000463470"/>
    </source>
</evidence>
<comment type="subcellular location">
    <subcellularLocation>
        <location evidence="1">Cell envelope</location>
    </subcellularLocation>
</comment>
<dbReference type="GO" id="GO:0046872">
    <property type="term" value="F:metal ion binding"/>
    <property type="evidence" value="ECO:0007669"/>
    <property type="project" value="UniProtKB-KW"/>
</dbReference>
<dbReference type="InterPro" id="IPR017900">
    <property type="entry name" value="4Fe4S_Fe_S_CS"/>
</dbReference>
<dbReference type="SUPFAM" id="SSF54862">
    <property type="entry name" value="4Fe-4S ferredoxins"/>
    <property type="match status" value="1"/>
</dbReference>
<dbReference type="InterPro" id="IPR012832">
    <property type="entry name" value="RDH"/>
</dbReference>
<evidence type="ECO:0000259" key="8">
    <source>
        <dbReference type="PROSITE" id="PS51379"/>
    </source>
</evidence>
<dbReference type="OrthoDB" id="9815745at2"/>
<dbReference type="InterPro" id="IPR028894">
    <property type="entry name" value="RDH_dom"/>
</dbReference>